<keyword evidence="1" id="KW-0812">Transmembrane</keyword>
<keyword evidence="1" id="KW-0472">Membrane</keyword>
<dbReference type="Proteomes" id="UP000292547">
    <property type="component" value="Chromosome"/>
</dbReference>
<dbReference type="STRING" id="73044.GCA_000725795_02236"/>
<organism evidence="2 3">
    <name type="scientific">Streptomyces seoulensis</name>
    <dbReference type="NCBI Taxonomy" id="73044"/>
    <lineage>
        <taxon>Bacteria</taxon>
        <taxon>Bacillati</taxon>
        <taxon>Actinomycetota</taxon>
        <taxon>Actinomycetes</taxon>
        <taxon>Kitasatosporales</taxon>
        <taxon>Streptomycetaceae</taxon>
        <taxon>Streptomyces</taxon>
    </lineage>
</organism>
<accession>A0A4P6TRF1</accession>
<evidence type="ECO:0000313" key="2">
    <source>
        <dbReference type="EMBL" id="QBJ89084.1"/>
    </source>
</evidence>
<proteinExistence type="predicted"/>
<evidence type="ECO:0000256" key="1">
    <source>
        <dbReference type="SAM" id="Phobius"/>
    </source>
</evidence>
<reference evidence="2 3" key="1">
    <citation type="submission" date="2018-08" db="EMBL/GenBank/DDBJ databases">
        <title>The complete genome sequence of Streptomyces seoulensis, a pioneer strain for nickel superoxide dismutase discovery.</title>
        <authorList>
            <person name="Shin J."/>
            <person name="Lee J.-S."/>
            <person name="Lee E.-J."/>
            <person name="Youn H.-D."/>
        </authorList>
    </citation>
    <scope>NUCLEOTIDE SEQUENCE [LARGE SCALE GENOMIC DNA]</scope>
    <source>
        <strain evidence="2 3">KCTC 9819</strain>
    </source>
</reference>
<name>A0A4P6TRF1_STRSO</name>
<dbReference type="RefSeq" id="WP_031180540.1">
    <property type="nucleotide sequence ID" value="NZ_CP032229.1"/>
</dbReference>
<evidence type="ECO:0000313" key="3">
    <source>
        <dbReference type="Proteomes" id="UP000292547"/>
    </source>
</evidence>
<keyword evidence="3" id="KW-1185">Reference proteome</keyword>
<dbReference type="KEGG" id="sseo:D0Z67_01285"/>
<dbReference type="GeneID" id="300097564"/>
<dbReference type="AlphaFoldDB" id="A0A4P6TRF1"/>
<dbReference type="OrthoDB" id="4192807at2"/>
<feature type="transmembrane region" description="Helical" evidence="1">
    <location>
        <begin position="21"/>
        <end position="49"/>
    </location>
</feature>
<sequence length="297" mass="30780">MTTQGLGSRLHRRLHSGQDRVNGAVARTALLAVTTLVAAAAGVAGTLVYQKCTVPDTSSVDAQAAELAGDLRGDLNAGLYSGGSSYGGQFTEGTLVAQVEAHGGVLLSASTKRNQASGIVHTADVMLGLVPPGTEPVVADAYPVNCYRYTFGVGMYSVKRSGITCPSSRTDGRPGSLTAQMGALLTRRPTGIFAYRQVASKGYAHTPQGAVEFLKEQHLVTARDVVNSVVGTADGDGVYVLALSINDACHYLRMDSSPTASRLIPLWAAPADSQSVCGVRQAVAAAGLYGIDPAKQR</sequence>
<dbReference type="EMBL" id="CP032229">
    <property type="protein sequence ID" value="QBJ89084.1"/>
    <property type="molecule type" value="Genomic_DNA"/>
</dbReference>
<gene>
    <name evidence="2" type="ORF">D0Z67_01285</name>
</gene>
<protein>
    <submittedName>
        <fullName evidence="2">Uncharacterized protein</fullName>
    </submittedName>
</protein>
<keyword evidence="1" id="KW-1133">Transmembrane helix</keyword>